<dbReference type="Proteomes" id="UP000255224">
    <property type="component" value="Unassembled WGS sequence"/>
</dbReference>
<reference evidence="2" key="3">
    <citation type="submission" date="2018-11" db="EMBL/GenBank/DDBJ databases">
        <title>Proposal to divide the Flavobacteriaceae and reorganize its genera based on Amino Acid Identity values calculated from whole genome sequences.</title>
        <authorList>
            <person name="Nicholson A.C."/>
            <person name="Gulvik C.A."/>
            <person name="Whitney A.M."/>
            <person name="Humrighouse B.W."/>
            <person name="Bell M."/>
            <person name="Holmes B."/>
            <person name="Steigerwalt A."/>
            <person name="Villarma A."/>
            <person name="Sheth M."/>
            <person name="Batra D."/>
            <person name="Pryor J."/>
            <person name="Bernardet J.-F."/>
            <person name="Hugo C."/>
            <person name="Kampfer P."/>
            <person name="Newman J."/>
            <person name="Mcquiston J.R."/>
        </authorList>
    </citation>
    <scope>NUCLEOTIDE SEQUENCE [LARGE SCALE GENOMIC DNA]</scope>
    <source>
        <strain evidence="2">G0188</strain>
    </source>
</reference>
<evidence type="ECO:0008006" key="6">
    <source>
        <dbReference type="Google" id="ProtNLM"/>
    </source>
</evidence>
<evidence type="ECO:0000313" key="5">
    <source>
        <dbReference type="Proteomes" id="UP000273270"/>
    </source>
</evidence>
<dbReference type="OrthoDB" id="1274611at2"/>
<organism evidence="3 4">
    <name type="scientific">Chryseobacterium carnipullorum</name>
    <dbReference type="NCBI Taxonomy" id="1124835"/>
    <lineage>
        <taxon>Bacteria</taxon>
        <taxon>Pseudomonadati</taxon>
        <taxon>Bacteroidota</taxon>
        <taxon>Flavobacteriia</taxon>
        <taxon>Flavobacteriales</taxon>
        <taxon>Weeksellaceae</taxon>
        <taxon>Chryseobacterium group</taxon>
        <taxon>Chryseobacterium</taxon>
    </lineage>
</organism>
<keyword evidence="1" id="KW-0472">Membrane</keyword>
<feature type="transmembrane region" description="Helical" evidence="1">
    <location>
        <begin position="36"/>
        <end position="63"/>
    </location>
</feature>
<dbReference type="KEGG" id="ccau:EG346_03110"/>
<name>A0A376EGF0_CHRCU</name>
<keyword evidence="1" id="KW-1133">Transmembrane helix</keyword>
<reference evidence="3 4" key="1">
    <citation type="submission" date="2018-06" db="EMBL/GenBank/DDBJ databases">
        <authorList>
            <consortium name="Pathogen Informatics"/>
            <person name="Doyle S."/>
        </authorList>
    </citation>
    <scope>NUCLEOTIDE SEQUENCE [LARGE SCALE GENOMIC DNA]</scope>
    <source>
        <strain evidence="3 4">NCTC13533</strain>
    </source>
</reference>
<evidence type="ECO:0000313" key="3">
    <source>
        <dbReference type="EMBL" id="STD08815.1"/>
    </source>
</evidence>
<dbReference type="RefSeq" id="WP_123876960.1">
    <property type="nucleotide sequence ID" value="NZ_CP033920.1"/>
</dbReference>
<dbReference type="Proteomes" id="UP000273270">
    <property type="component" value="Chromosome"/>
</dbReference>
<keyword evidence="5" id="KW-1185">Reference proteome</keyword>
<protein>
    <recommendedName>
        <fullName evidence="6">Branched-chain amino acid:cation transporter, LIVCS family</fullName>
    </recommendedName>
</protein>
<dbReference type="EMBL" id="UFVQ01000003">
    <property type="protein sequence ID" value="STD08815.1"/>
    <property type="molecule type" value="Genomic_DNA"/>
</dbReference>
<keyword evidence="1" id="KW-0812">Transmembrane</keyword>
<sequence length="99" mass="10893">MKDYEIMNIGKYTFGLCFTLGSISLVGYLITTNDAFVAGGYMLLIFGTIINLLIALGLLVYGIADRSKLKPCMKAILMIMINIPIAYIYALIGLSLIFK</sequence>
<accession>A0A376EGF0</accession>
<evidence type="ECO:0000256" key="1">
    <source>
        <dbReference type="SAM" id="Phobius"/>
    </source>
</evidence>
<evidence type="ECO:0000313" key="4">
    <source>
        <dbReference type="Proteomes" id="UP000255224"/>
    </source>
</evidence>
<proteinExistence type="predicted"/>
<accession>A0A3G6LVD4</accession>
<feature type="transmembrane region" description="Helical" evidence="1">
    <location>
        <begin position="12"/>
        <end position="30"/>
    </location>
</feature>
<reference evidence="5" key="2">
    <citation type="submission" date="2018-11" db="EMBL/GenBank/DDBJ databases">
        <title>Proposal to divide the Flavobacteriaceae and reorganize its genera based on Amino Acid Identity values calculated from whole genome sequences.</title>
        <authorList>
            <person name="Nicholson A.C."/>
            <person name="Gulvik C.A."/>
            <person name="Whitney A.M."/>
            <person name="Humrighouse B.W."/>
            <person name="Bell M."/>
            <person name="Holmes B."/>
            <person name="Steigerwalt A.G."/>
            <person name="Villarma A."/>
            <person name="Sheth M."/>
            <person name="Batra D."/>
            <person name="Pryor J."/>
            <person name="Bernardet J.-F."/>
            <person name="Hugo C."/>
            <person name="Kampfer P."/>
            <person name="Newman J."/>
            <person name="McQuiston J.R."/>
        </authorList>
    </citation>
    <scope>NUCLEOTIDE SEQUENCE [LARGE SCALE GENOMIC DNA]</scope>
    <source>
        <strain evidence="5">G0188</strain>
    </source>
</reference>
<evidence type="ECO:0000313" key="2">
    <source>
        <dbReference type="EMBL" id="AZA47231.1"/>
    </source>
</evidence>
<dbReference type="AlphaFoldDB" id="A0A376EGF0"/>
<dbReference type="EMBL" id="CP033920">
    <property type="protein sequence ID" value="AZA47231.1"/>
    <property type="molecule type" value="Genomic_DNA"/>
</dbReference>
<feature type="transmembrane region" description="Helical" evidence="1">
    <location>
        <begin position="75"/>
        <end position="98"/>
    </location>
</feature>
<gene>
    <name evidence="2" type="ORF">EG346_03110</name>
    <name evidence="3" type="ORF">NCTC13533_04487</name>
</gene>